<dbReference type="Pfam" id="PF00105">
    <property type="entry name" value="zf-C4"/>
    <property type="match status" value="1"/>
</dbReference>
<keyword evidence="16" id="KW-1185">Reference proteome</keyword>
<dbReference type="EMBL" id="JPKZ01000729">
    <property type="protein sequence ID" value="KHN85788.1"/>
    <property type="molecule type" value="Genomic_DNA"/>
</dbReference>
<dbReference type="PROSITE" id="PS51030">
    <property type="entry name" value="NUCLEAR_REC_DBD_2"/>
    <property type="match status" value="1"/>
</dbReference>
<dbReference type="SMART" id="SM00399">
    <property type="entry name" value="ZnF_C4"/>
    <property type="match status" value="1"/>
</dbReference>
<keyword evidence="8 11" id="KW-0804">Transcription</keyword>
<evidence type="ECO:0000313" key="15">
    <source>
        <dbReference type="EMBL" id="KHN85788.1"/>
    </source>
</evidence>
<feature type="compositionally biased region" description="Polar residues" evidence="12">
    <location>
        <begin position="20"/>
        <end position="41"/>
    </location>
</feature>
<dbReference type="InterPro" id="IPR050274">
    <property type="entry name" value="Nuclear_hormone_rcpt_NR2"/>
</dbReference>
<dbReference type="PRINTS" id="PR01282">
    <property type="entry name" value="COUPTNFACTOR"/>
</dbReference>
<sequence>MKEEKWKPEDHILPRETSLPVVSSSWVDASNSNNVDTSVQESPSPSGASSSDCGAASGGTARSGNTDNDKLLLGTECVVCGDKSSGKHYGQFSCEGCKSFFKRSIRRSLNYTCRGSKNCPVDVNHRNQCQYCRLKKCEKMGMRKEAVQRGRIPPSSQHPYASAVLFADSLLSMGHPSNGHFSNVVAHLVRAEPYPPTNCSSSVMGIDNIYELGAKLLFSAVEWAKNIPFFSELIESDQLTLLRASWAELFVVNAAQFGMPVHAAPLLAASGLHSTSPLPPDRLVVFMDRIRVFQGQVERLKSLHMDSAEFSSLKAVILFSADGQCEGNISKKVQAWTGDPGILHSLIRRVVGDCANDYSAEYRRWNLLMPAKPSNRAKGKGSHDCCGLSDVMRVESIQEKVQSALEEYCRTQRQQQIGRFGRLLLRLPSLRTISATVIEQLFFVKLVGETPIEFLLRDMLGAQNENIVKPFVWPYHIHS</sequence>
<keyword evidence="4 11" id="KW-0863">Zinc-finger</keyword>
<keyword evidence="6 11" id="KW-0805">Transcription regulation</keyword>
<dbReference type="InterPro" id="IPR000536">
    <property type="entry name" value="Nucl_hrmn_rcpt_lig-bd"/>
</dbReference>
<evidence type="ECO:0000256" key="6">
    <source>
        <dbReference type="ARBA" id="ARBA00023015"/>
    </source>
</evidence>
<dbReference type="GO" id="GO:0008270">
    <property type="term" value="F:zinc ion binding"/>
    <property type="evidence" value="ECO:0007669"/>
    <property type="project" value="UniProtKB-KW"/>
</dbReference>
<dbReference type="STRING" id="6265.A0A0B2VVX3"/>
<dbReference type="FunFam" id="3.30.50.10:FF:000006">
    <property type="entry name" value="Nuclear receptor subfamily 5 group A member"/>
    <property type="match status" value="1"/>
</dbReference>
<protein>
    <submittedName>
        <fullName evidence="15">Nuclear receptor subfamily 2 group F member 1-B</fullName>
    </submittedName>
</protein>
<evidence type="ECO:0000259" key="13">
    <source>
        <dbReference type="PROSITE" id="PS51030"/>
    </source>
</evidence>
<dbReference type="SUPFAM" id="SSF57716">
    <property type="entry name" value="Glucocorticoid receptor-like (DNA-binding domain)"/>
    <property type="match status" value="1"/>
</dbReference>
<dbReference type="PROSITE" id="PS00031">
    <property type="entry name" value="NUCLEAR_REC_DBD_1"/>
    <property type="match status" value="1"/>
</dbReference>
<name>A0A0B2VVX3_TOXCA</name>
<evidence type="ECO:0000256" key="4">
    <source>
        <dbReference type="ARBA" id="ARBA00022771"/>
    </source>
</evidence>
<keyword evidence="3 11" id="KW-0479">Metal-binding</keyword>
<feature type="compositionally biased region" description="Basic and acidic residues" evidence="12">
    <location>
        <begin position="1"/>
        <end position="14"/>
    </location>
</feature>
<reference evidence="15 16" key="1">
    <citation type="submission" date="2014-11" db="EMBL/GenBank/DDBJ databases">
        <title>Genetic blueprint of the zoonotic pathogen Toxocara canis.</title>
        <authorList>
            <person name="Zhu X.-Q."/>
            <person name="Korhonen P.K."/>
            <person name="Cai H."/>
            <person name="Young N.D."/>
            <person name="Nejsum P."/>
            <person name="von Samson-Himmelstjerna G."/>
            <person name="Boag P.R."/>
            <person name="Tan P."/>
            <person name="Li Q."/>
            <person name="Min J."/>
            <person name="Yang Y."/>
            <person name="Wang X."/>
            <person name="Fang X."/>
            <person name="Hall R.S."/>
            <person name="Hofmann A."/>
            <person name="Sternberg P.W."/>
            <person name="Jex A.R."/>
            <person name="Gasser R.B."/>
        </authorList>
    </citation>
    <scope>NUCLEOTIDE SEQUENCE [LARGE SCALE GENOMIC DNA]</scope>
    <source>
        <strain evidence="15">PN_DK_2014</strain>
    </source>
</reference>
<proteinExistence type="inferred from homology"/>
<keyword evidence="5 11" id="KW-0862">Zinc</keyword>
<evidence type="ECO:0000256" key="5">
    <source>
        <dbReference type="ARBA" id="ARBA00022833"/>
    </source>
</evidence>
<dbReference type="GO" id="GO:0006357">
    <property type="term" value="P:regulation of transcription by RNA polymerase II"/>
    <property type="evidence" value="ECO:0007669"/>
    <property type="project" value="UniProtKB-ARBA"/>
</dbReference>
<dbReference type="OMA" id="QWKEEHR"/>
<dbReference type="GO" id="GO:0005634">
    <property type="term" value="C:nucleus"/>
    <property type="evidence" value="ECO:0007669"/>
    <property type="project" value="UniProtKB-SubCell"/>
</dbReference>
<dbReference type="InterPro" id="IPR035500">
    <property type="entry name" value="NHR-like_dom_sf"/>
</dbReference>
<dbReference type="InterPro" id="IPR001628">
    <property type="entry name" value="Znf_hrmn_rcpt"/>
</dbReference>
<accession>A0A0B2VVX3</accession>
<dbReference type="InterPro" id="IPR013088">
    <property type="entry name" value="Znf_NHR/GATA"/>
</dbReference>
<evidence type="ECO:0000256" key="12">
    <source>
        <dbReference type="SAM" id="MobiDB-lite"/>
    </source>
</evidence>
<evidence type="ECO:0000256" key="8">
    <source>
        <dbReference type="ARBA" id="ARBA00023163"/>
    </source>
</evidence>
<evidence type="ECO:0000256" key="3">
    <source>
        <dbReference type="ARBA" id="ARBA00022723"/>
    </source>
</evidence>
<dbReference type="SUPFAM" id="SSF48508">
    <property type="entry name" value="Nuclear receptor ligand-binding domain"/>
    <property type="match status" value="1"/>
</dbReference>
<evidence type="ECO:0000256" key="10">
    <source>
        <dbReference type="ARBA" id="ARBA00023242"/>
    </source>
</evidence>
<dbReference type="Gene3D" id="3.30.50.10">
    <property type="entry name" value="Erythroid Transcription Factor GATA-1, subunit A"/>
    <property type="match status" value="1"/>
</dbReference>
<feature type="domain" description="NR LBD" evidence="14">
    <location>
        <begin position="180"/>
        <end position="463"/>
    </location>
</feature>
<evidence type="ECO:0000256" key="2">
    <source>
        <dbReference type="ARBA" id="ARBA00005993"/>
    </source>
</evidence>
<dbReference type="GO" id="GO:0003700">
    <property type="term" value="F:DNA-binding transcription factor activity"/>
    <property type="evidence" value="ECO:0007669"/>
    <property type="project" value="InterPro"/>
</dbReference>
<evidence type="ECO:0000256" key="9">
    <source>
        <dbReference type="ARBA" id="ARBA00023170"/>
    </source>
</evidence>
<dbReference type="InterPro" id="IPR001723">
    <property type="entry name" value="Nuclear_hrmn_rcpt"/>
</dbReference>
<dbReference type="SMART" id="SM00430">
    <property type="entry name" value="HOLI"/>
    <property type="match status" value="1"/>
</dbReference>
<dbReference type="Pfam" id="PF00104">
    <property type="entry name" value="Hormone_recep"/>
    <property type="match status" value="2"/>
</dbReference>
<gene>
    <name evidence="15" type="primary">nr2f1b</name>
    <name evidence="15" type="ORF">Tcan_03501</name>
</gene>
<dbReference type="CDD" id="cd06948">
    <property type="entry name" value="NR_LBD_COUP-TF"/>
    <property type="match status" value="1"/>
</dbReference>
<feature type="domain" description="Nuclear receptor" evidence="13">
    <location>
        <begin position="74"/>
        <end position="149"/>
    </location>
</feature>
<dbReference type="PRINTS" id="PR00398">
    <property type="entry name" value="STRDHORMONER"/>
</dbReference>
<comment type="caution">
    <text evidence="15">The sequence shown here is derived from an EMBL/GenBank/DDBJ whole genome shotgun (WGS) entry which is preliminary data.</text>
</comment>
<evidence type="ECO:0000256" key="11">
    <source>
        <dbReference type="RuleBase" id="RU004334"/>
    </source>
</evidence>
<comment type="subcellular location">
    <subcellularLocation>
        <location evidence="1 11">Nucleus</location>
    </subcellularLocation>
</comment>
<dbReference type="OrthoDB" id="5771769at2759"/>
<evidence type="ECO:0000256" key="1">
    <source>
        <dbReference type="ARBA" id="ARBA00004123"/>
    </source>
</evidence>
<comment type="similarity">
    <text evidence="2 11">Belongs to the nuclear hormone receptor family.</text>
</comment>
<dbReference type="AlphaFoldDB" id="A0A0B2VVX3"/>
<organism evidence="15 16">
    <name type="scientific">Toxocara canis</name>
    <name type="common">Canine roundworm</name>
    <dbReference type="NCBI Taxonomy" id="6265"/>
    <lineage>
        <taxon>Eukaryota</taxon>
        <taxon>Metazoa</taxon>
        <taxon>Ecdysozoa</taxon>
        <taxon>Nematoda</taxon>
        <taxon>Chromadorea</taxon>
        <taxon>Rhabditida</taxon>
        <taxon>Spirurina</taxon>
        <taxon>Ascaridomorpha</taxon>
        <taxon>Ascaridoidea</taxon>
        <taxon>Toxocaridae</taxon>
        <taxon>Toxocara</taxon>
    </lineage>
</organism>
<dbReference type="CDD" id="cd06958">
    <property type="entry name" value="NR_DBD_COUP_TF"/>
    <property type="match status" value="1"/>
</dbReference>
<evidence type="ECO:0000259" key="14">
    <source>
        <dbReference type="PROSITE" id="PS51843"/>
    </source>
</evidence>
<feature type="compositionally biased region" description="Low complexity" evidence="12">
    <location>
        <begin position="42"/>
        <end position="60"/>
    </location>
</feature>
<dbReference type="GO" id="GO:0043565">
    <property type="term" value="F:sequence-specific DNA binding"/>
    <property type="evidence" value="ECO:0007669"/>
    <property type="project" value="InterPro"/>
</dbReference>
<evidence type="ECO:0000313" key="16">
    <source>
        <dbReference type="Proteomes" id="UP000031036"/>
    </source>
</evidence>
<keyword evidence="7 11" id="KW-0238">DNA-binding</keyword>
<dbReference type="Gene3D" id="1.10.565.10">
    <property type="entry name" value="Retinoid X Receptor"/>
    <property type="match status" value="1"/>
</dbReference>
<dbReference type="PRINTS" id="PR00047">
    <property type="entry name" value="STROIDFINGER"/>
</dbReference>
<evidence type="ECO:0000256" key="7">
    <source>
        <dbReference type="ARBA" id="ARBA00023125"/>
    </source>
</evidence>
<dbReference type="Proteomes" id="UP000031036">
    <property type="component" value="Unassembled WGS sequence"/>
</dbReference>
<keyword evidence="9 11" id="KW-0675">Receptor</keyword>
<dbReference type="PANTHER" id="PTHR24083">
    <property type="entry name" value="NUCLEAR HORMONE RECEPTOR"/>
    <property type="match status" value="1"/>
</dbReference>
<feature type="region of interest" description="Disordered" evidence="12">
    <location>
        <begin position="1"/>
        <end position="67"/>
    </location>
</feature>
<keyword evidence="10 11" id="KW-0539">Nucleus</keyword>
<dbReference type="PROSITE" id="PS51843">
    <property type="entry name" value="NR_LBD"/>
    <property type="match status" value="1"/>
</dbReference>